<organism evidence="5 6">
    <name type="scientific">Basidiobolus ranarum</name>
    <dbReference type="NCBI Taxonomy" id="34480"/>
    <lineage>
        <taxon>Eukaryota</taxon>
        <taxon>Fungi</taxon>
        <taxon>Fungi incertae sedis</taxon>
        <taxon>Zoopagomycota</taxon>
        <taxon>Entomophthoromycotina</taxon>
        <taxon>Basidiobolomycetes</taxon>
        <taxon>Basidiobolales</taxon>
        <taxon>Basidiobolaceae</taxon>
        <taxon>Basidiobolus</taxon>
    </lineage>
</organism>
<dbReference type="PANTHER" id="PTHR13266:SF1">
    <property type="entry name" value="PROTEASOME INHIBITOR PI31 SUBUNIT"/>
    <property type="match status" value="1"/>
</dbReference>
<feature type="region of interest" description="Disordered" evidence="3">
    <location>
        <begin position="264"/>
        <end position="284"/>
    </location>
</feature>
<feature type="region of interest" description="Disordered" evidence="3">
    <location>
        <begin position="174"/>
        <end position="251"/>
    </location>
</feature>
<feature type="compositionally biased region" description="Basic and acidic residues" evidence="3">
    <location>
        <begin position="198"/>
        <end position="210"/>
    </location>
</feature>
<reference evidence="5 6" key="1">
    <citation type="submission" date="2023-04" db="EMBL/GenBank/DDBJ databases">
        <title>Genome of Basidiobolus ranarum AG-B5.</title>
        <authorList>
            <person name="Stajich J.E."/>
            <person name="Carter-House D."/>
            <person name="Gryganskyi A."/>
        </authorList>
    </citation>
    <scope>NUCLEOTIDE SEQUENCE [LARGE SCALE GENOMIC DNA]</scope>
    <source>
        <strain evidence="5 6">AG-B5</strain>
    </source>
</reference>
<dbReference type="InterPro" id="IPR045128">
    <property type="entry name" value="PI31-like"/>
</dbReference>
<feature type="compositionally biased region" description="Polar residues" evidence="3">
    <location>
        <begin position="181"/>
        <end position="193"/>
    </location>
</feature>
<comment type="caution">
    <text evidence="5">The sequence shown here is derived from an EMBL/GenBank/DDBJ whole genome shotgun (WGS) entry which is preliminary data.</text>
</comment>
<evidence type="ECO:0000313" key="5">
    <source>
        <dbReference type="EMBL" id="KAK9761157.1"/>
    </source>
</evidence>
<sequence>MSATQDPLSVQNLLSLLEKTVGRTESTDALLRNGSDALAALFHSIMISLGFKFLGIGDEGKAETEEPKLPTGWNSTDCYSFRYTHSQSQLTFLIKSVHIENKLVVHGSTKENNKIESFEVDVSNYLSPSFKFPLTADSNQHFASIFWSPEKLKEVVDLYRTKIVQVLLPKLNKPGYEETRTSGSDSNPSTGRASQGRPRPEYPDYDEPRSSHGGLPYFHPTGIGRSDLDPLAASPGMVSPRGAPFGIGSGDGMYVGPDHPLFSGISGDDYDQNPIFGGPNPLPR</sequence>
<accession>A0ABR2WI25</accession>
<dbReference type="InterPro" id="IPR021625">
    <property type="entry name" value="PI31_Prot_N"/>
</dbReference>
<keyword evidence="2" id="KW-0647">Proteasome</keyword>
<protein>
    <recommendedName>
        <fullName evidence="4">PI31 proteasome regulator N-terminal domain-containing protein</fullName>
    </recommendedName>
</protein>
<evidence type="ECO:0000256" key="1">
    <source>
        <dbReference type="ARBA" id="ARBA00006405"/>
    </source>
</evidence>
<evidence type="ECO:0000259" key="4">
    <source>
        <dbReference type="Pfam" id="PF11566"/>
    </source>
</evidence>
<dbReference type="PANTHER" id="PTHR13266">
    <property type="entry name" value="PROTEASOME INHIBITOR"/>
    <property type="match status" value="1"/>
</dbReference>
<evidence type="ECO:0000313" key="6">
    <source>
        <dbReference type="Proteomes" id="UP001479436"/>
    </source>
</evidence>
<evidence type="ECO:0000256" key="3">
    <source>
        <dbReference type="SAM" id="MobiDB-lite"/>
    </source>
</evidence>
<keyword evidence="6" id="KW-1185">Reference proteome</keyword>
<name>A0ABR2WI25_9FUNG</name>
<comment type="similarity">
    <text evidence="1">Belongs to the proteasome inhibitor PI31 family.</text>
</comment>
<dbReference type="Pfam" id="PF11566">
    <property type="entry name" value="PI31_Prot_N"/>
    <property type="match status" value="1"/>
</dbReference>
<feature type="domain" description="PI31 proteasome regulator N-terminal" evidence="4">
    <location>
        <begin position="30"/>
        <end position="173"/>
    </location>
</feature>
<dbReference type="Gene3D" id="3.40.1000.30">
    <property type="match status" value="1"/>
</dbReference>
<evidence type="ECO:0000256" key="2">
    <source>
        <dbReference type="ARBA" id="ARBA00022942"/>
    </source>
</evidence>
<dbReference type="Proteomes" id="UP001479436">
    <property type="component" value="Unassembled WGS sequence"/>
</dbReference>
<gene>
    <name evidence="5" type="ORF">K7432_014146</name>
</gene>
<dbReference type="EMBL" id="JASJQH010001532">
    <property type="protein sequence ID" value="KAK9761157.1"/>
    <property type="molecule type" value="Genomic_DNA"/>
</dbReference>
<proteinExistence type="inferred from homology"/>